<dbReference type="VEuPathDB" id="FungiDB:H257_00324"/>
<feature type="compositionally biased region" description="Basic and acidic residues" evidence="2">
    <location>
        <begin position="60"/>
        <end position="79"/>
    </location>
</feature>
<reference evidence="3 4" key="1">
    <citation type="submission" date="2018-08" db="EMBL/GenBank/DDBJ databases">
        <title>Aphanomyces genome sequencing and annotation.</title>
        <authorList>
            <person name="Minardi D."/>
            <person name="Oidtmann B."/>
            <person name="Van Der Giezen M."/>
            <person name="Studholme D.J."/>
        </authorList>
    </citation>
    <scope>NUCLEOTIDE SEQUENCE [LARGE SCALE GENOMIC DNA]</scope>
    <source>
        <strain evidence="3 4">Da</strain>
    </source>
</reference>
<dbReference type="Proteomes" id="UP000285430">
    <property type="component" value="Unassembled WGS sequence"/>
</dbReference>
<feature type="coiled-coil region" evidence="1">
    <location>
        <begin position="267"/>
        <end position="331"/>
    </location>
</feature>
<sequence length="433" mass="48419">MTTRVHDATAARSLEDFVVSRKQHKSAVPSSERSAKTSQYDQDEEKQSDVESSSSRARPHSKDIEKKRSESSKDVDPSSKKRKQTASSSSDATSKQDNSGDHDKAKPAKRPHVEHPSSPSPREAVGRSQKAKSASSSHVSEAKADTHKLVGAFIQSVEKVLNQYDGEKDRDVAFKMLQKDYLALLNVRQTEPERLLAESNRIAKEAKALHADANTKLRQQVANLTKKLDKYDKLREHWDRIKARSGGGDILGGADDSDAMGTLKHENAIMHAENNSLRNRVKNMERELELERSAKHAIQVPPAHATSSTEINRLEGAVADLTGKLVQANKLLGVYELISSMHIDLTSASDDKVQVSCRAIDSLDAQQFSFRVGIPTNPRQELEYMPATEEVDHYHRQAEPTVPEYLLEELNFQRSELTRFMRTILEAVIRKKA</sequence>
<comment type="caution">
    <text evidence="3">The sequence shown here is derived from an EMBL/GenBank/DDBJ whole genome shotgun (WGS) entry which is preliminary data.</text>
</comment>
<name>A0A418EFW0_APHAT</name>
<dbReference type="Gene3D" id="3.90.1150.80">
    <property type="match status" value="1"/>
</dbReference>
<feature type="compositionally biased region" description="Polar residues" evidence="2">
    <location>
        <begin position="28"/>
        <end position="40"/>
    </location>
</feature>
<evidence type="ECO:0000256" key="1">
    <source>
        <dbReference type="SAM" id="Coils"/>
    </source>
</evidence>
<keyword evidence="1" id="KW-0175">Coiled coil</keyword>
<feature type="compositionally biased region" description="Polar residues" evidence="2">
    <location>
        <begin position="85"/>
        <end position="97"/>
    </location>
</feature>
<protein>
    <recommendedName>
        <fullName evidence="5">Monopolin complex subunit Csm1/Pcs1 C-terminal domain-containing protein</fullName>
    </recommendedName>
</protein>
<accession>A0A418EFW0</accession>
<dbReference type="EMBL" id="QUTH01004839">
    <property type="protein sequence ID" value="RHZ11965.1"/>
    <property type="molecule type" value="Genomic_DNA"/>
</dbReference>
<evidence type="ECO:0000313" key="3">
    <source>
        <dbReference type="EMBL" id="RHZ11965.1"/>
    </source>
</evidence>
<evidence type="ECO:0008006" key="5">
    <source>
        <dbReference type="Google" id="ProtNLM"/>
    </source>
</evidence>
<organism evidence="3 4">
    <name type="scientific">Aphanomyces astaci</name>
    <name type="common">Crayfish plague agent</name>
    <dbReference type="NCBI Taxonomy" id="112090"/>
    <lineage>
        <taxon>Eukaryota</taxon>
        <taxon>Sar</taxon>
        <taxon>Stramenopiles</taxon>
        <taxon>Oomycota</taxon>
        <taxon>Saprolegniomycetes</taxon>
        <taxon>Saprolegniales</taxon>
        <taxon>Verrucalvaceae</taxon>
        <taxon>Aphanomyces</taxon>
    </lineage>
</organism>
<feature type="compositionally biased region" description="Basic and acidic residues" evidence="2">
    <location>
        <begin position="1"/>
        <end position="19"/>
    </location>
</feature>
<evidence type="ECO:0000256" key="2">
    <source>
        <dbReference type="SAM" id="MobiDB-lite"/>
    </source>
</evidence>
<dbReference type="InterPro" id="IPR038608">
    <property type="entry name" value="Csm1/Pcs1_C_sf"/>
</dbReference>
<dbReference type="AlphaFoldDB" id="A0A418EFW0"/>
<evidence type="ECO:0000313" key="4">
    <source>
        <dbReference type="Proteomes" id="UP000285430"/>
    </source>
</evidence>
<feature type="region of interest" description="Disordered" evidence="2">
    <location>
        <begin position="1"/>
        <end position="143"/>
    </location>
</feature>
<feature type="compositionally biased region" description="Basic and acidic residues" evidence="2">
    <location>
        <begin position="98"/>
        <end position="115"/>
    </location>
</feature>
<gene>
    <name evidence="3" type="ORF">DYB37_010678</name>
</gene>
<proteinExistence type="predicted"/>